<evidence type="ECO:0000313" key="2">
    <source>
        <dbReference type="Proteomes" id="UP001501747"/>
    </source>
</evidence>
<organism evidence="1 2">
    <name type="scientific">Allokutzneria multivorans</name>
    <dbReference type="NCBI Taxonomy" id="1142134"/>
    <lineage>
        <taxon>Bacteria</taxon>
        <taxon>Bacillati</taxon>
        <taxon>Actinomycetota</taxon>
        <taxon>Actinomycetes</taxon>
        <taxon>Pseudonocardiales</taxon>
        <taxon>Pseudonocardiaceae</taxon>
        <taxon>Allokutzneria</taxon>
    </lineage>
</organism>
<name>A0ABP7RNQ4_9PSEU</name>
<dbReference type="EMBL" id="BAABAL010000006">
    <property type="protein sequence ID" value="GAA4000039.1"/>
    <property type="molecule type" value="Genomic_DNA"/>
</dbReference>
<comment type="caution">
    <text evidence="1">The sequence shown here is derived from an EMBL/GenBank/DDBJ whole genome shotgun (WGS) entry which is preliminary data.</text>
</comment>
<keyword evidence="2" id="KW-1185">Reference proteome</keyword>
<protein>
    <submittedName>
        <fullName evidence="1">Uncharacterized protein</fullName>
    </submittedName>
</protein>
<accession>A0ABP7RNQ4</accession>
<proteinExistence type="predicted"/>
<gene>
    <name evidence="1" type="ORF">GCM10022247_20480</name>
</gene>
<sequence>MWHSLRGLPLDGVVVANGVPTTSGGGSRASATEEVWIRSSPCRRLPDLRPGGAVANSPVLSM</sequence>
<dbReference type="RefSeq" id="WP_344873161.1">
    <property type="nucleotide sequence ID" value="NZ_BAABAL010000006.1"/>
</dbReference>
<evidence type="ECO:0000313" key="1">
    <source>
        <dbReference type="EMBL" id="GAA4000039.1"/>
    </source>
</evidence>
<dbReference type="Proteomes" id="UP001501747">
    <property type="component" value="Unassembled WGS sequence"/>
</dbReference>
<reference evidence="2" key="1">
    <citation type="journal article" date="2019" name="Int. J. Syst. Evol. Microbiol.">
        <title>The Global Catalogue of Microorganisms (GCM) 10K type strain sequencing project: providing services to taxonomists for standard genome sequencing and annotation.</title>
        <authorList>
            <consortium name="The Broad Institute Genomics Platform"/>
            <consortium name="The Broad Institute Genome Sequencing Center for Infectious Disease"/>
            <person name="Wu L."/>
            <person name="Ma J."/>
        </authorList>
    </citation>
    <scope>NUCLEOTIDE SEQUENCE [LARGE SCALE GENOMIC DNA]</scope>
    <source>
        <strain evidence="2">JCM 17342</strain>
    </source>
</reference>